<dbReference type="GO" id="GO:0045454">
    <property type="term" value="P:cell redox homeostasis"/>
    <property type="evidence" value="ECO:0007669"/>
    <property type="project" value="TreeGrafter"/>
</dbReference>
<evidence type="ECO:0000256" key="5">
    <source>
        <dbReference type="ARBA" id="ARBA00023004"/>
    </source>
</evidence>
<keyword evidence="11" id="KW-0963">Cytoplasm</keyword>
<evidence type="ECO:0000256" key="10">
    <source>
        <dbReference type="ARBA" id="ARBA00023163"/>
    </source>
</evidence>
<evidence type="ECO:0000256" key="6">
    <source>
        <dbReference type="ARBA" id="ARBA00023014"/>
    </source>
</evidence>
<accession>A0A1G9ZYE7</accession>
<dbReference type="GO" id="GO:0005737">
    <property type="term" value="C:cytoplasm"/>
    <property type="evidence" value="ECO:0007669"/>
    <property type="project" value="UniProtKB-SubCell"/>
</dbReference>
<feature type="domain" description="4Fe-4S Wbl-type" evidence="13">
    <location>
        <begin position="56"/>
        <end position="113"/>
    </location>
</feature>
<dbReference type="RefSeq" id="WP_407639647.1">
    <property type="nucleotide sequence ID" value="NZ_FNIE01000003.1"/>
</dbReference>
<dbReference type="GO" id="GO:0003677">
    <property type="term" value="F:DNA binding"/>
    <property type="evidence" value="ECO:0007669"/>
    <property type="project" value="UniProtKB-UniRule"/>
</dbReference>
<organism evidence="14 15">
    <name type="scientific">Actinacidiphila guanduensis</name>
    <dbReference type="NCBI Taxonomy" id="310781"/>
    <lineage>
        <taxon>Bacteria</taxon>
        <taxon>Bacillati</taxon>
        <taxon>Actinomycetota</taxon>
        <taxon>Actinomycetes</taxon>
        <taxon>Kitasatosporales</taxon>
        <taxon>Streptomycetaceae</taxon>
        <taxon>Actinacidiphila</taxon>
    </lineage>
</organism>
<reference evidence="14 15" key="1">
    <citation type="submission" date="2016-10" db="EMBL/GenBank/DDBJ databases">
        <authorList>
            <person name="de Groot N.N."/>
        </authorList>
    </citation>
    <scope>NUCLEOTIDE SEQUENCE [LARGE SCALE GENOMIC DNA]</scope>
    <source>
        <strain evidence="14 15">CGMCC 4.2022</strain>
    </source>
</reference>
<feature type="binding site" evidence="11">
    <location>
        <position position="83"/>
    </location>
    <ligand>
        <name>[4Fe-4S] cluster</name>
        <dbReference type="ChEBI" id="CHEBI:49883"/>
    </ligand>
</feature>
<comment type="cofactor">
    <cofactor evidence="11">
        <name>[4Fe-4S] cluster</name>
        <dbReference type="ChEBI" id="CHEBI:49883"/>
    </cofactor>
    <text evidence="11">Binds 1 [4Fe-4S] cluster per subunit. Following nitrosylation of the [4Fe-4S] cluster binds 1 [4Fe-8(NO)] cluster per subunit.</text>
</comment>
<dbReference type="STRING" id="310781.SAMN05216259_103348"/>
<evidence type="ECO:0000256" key="12">
    <source>
        <dbReference type="SAM" id="MobiDB-lite"/>
    </source>
</evidence>
<keyword evidence="8 11" id="KW-0238">DNA-binding</keyword>
<dbReference type="EMBL" id="FNIE01000003">
    <property type="protein sequence ID" value="SDN26308.1"/>
    <property type="molecule type" value="Genomic_DNA"/>
</dbReference>
<evidence type="ECO:0000256" key="3">
    <source>
        <dbReference type="ARBA" id="ARBA00022485"/>
    </source>
</evidence>
<keyword evidence="7 11" id="KW-0805">Transcription regulation</keyword>
<evidence type="ECO:0000256" key="11">
    <source>
        <dbReference type="HAMAP-Rule" id="MF_01479"/>
    </source>
</evidence>
<dbReference type="PROSITE" id="PS51674">
    <property type="entry name" value="4FE4S_WBL"/>
    <property type="match status" value="1"/>
</dbReference>
<dbReference type="GO" id="GO:0035731">
    <property type="term" value="F:dinitrosyl-iron complex binding"/>
    <property type="evidence" value="ECO:0007669"/>
    <property type="project" value="UniProtKB-UniRule"/>
</dbReference>
<keyword evidence="4 11" id="KW-0479">Metal-binding</keyword>
<sequence>MHTTPHDTSGTDLNTPHPGTTAADRTDHPPAQPPETTLLPLTELDDEIERLGVPVPCRTYDPEVFFAESPADVEYAKSLCQTCPVREACLAGAKDRREPWGVWGGELFIQGVVVPRKRPRGRPRKNPVAA</sequence>
<comment type="function">
    <text evidence="11">Acts as a transcriptional regulator. Probably redox-responsive. The apo- but not holo-form probably binds DNA.</text>
</comment>
<evidence type="ECO:0000256" key="2">
    <source>
        <dbReference type="ARBA" id="ARBA00006597"/>
    </source>
</evidence>
<feature type="compositionally biased region" description="Polar residues" evidence="12">
    <location>
        <begin position="1"/>
        <end position="18"/>
    </location>
</feature>
<keyword evidence="3 11" id="KW-0004">4Fe-4S</keyword>
<evidence type="ECO:0000256" key="1">
    <source>
        <dbReference type="ARBA" id="ARBA00004496"/>
    </source>
</evidence>
<dbReference type="GO" id="GO:0046872">
    <property type="term" value="F:metal ion binding"/>
    <property type="evidence" value="ECO:0007669"/>
    <property type="project" value="UniProtKB-KW"/>
</dbReference>
<name>A0A1G9ZYE7_9ACTN</name>
<dbReference type="InterPro" id="IPR003482">
    <property type="entry name" value="Whib"/>
</dbReference>
<evidence type="ECO:0000256" key="4">
    <source>
        <dbReference type="ARBA" id="ARBA00022723"/>
    </source>
</evidence>
<comment type="subcellular location">
    <subcellularLocation>
        <location evidence="1 11">Cytoplasm</location>
    </subcellularLocation>
</comment>
<keyword evidence="6 11" id="KW-0411">Iron-sulfur</keyword>
<dbReference type="GO" id="GO:0045892">
    <property type="term" value="P:negative regulation of DNA-templated transcription"/>
    <property type="evidence" value="ECO:0007669"/>
    <property type="project" value="TreeGrafter"/>
</dbReference>
<evidence type="ECO:0000256" key="9">
    <source>
        <dbReference type="ARBA" id="ARBA00023157"/>
    </source>
</evidence>
<dbReference type="PANTHER" id="PTHR38839">
    <property type="entry name" value="TRANSCRIPTIONAL REGULATOR WHID-RELATED"/>
    <property type="match status" value="1"/>
</dbReference>
<evidence type="ECO:0000256" key="7">
    <source>
        <dbReference type="ARBA" id="ARBA00023015"/>
    </source>
</evidence>
<dbReference type="InterPro" id="IPR034768">
    <property type="entry name" value="4FE4S_WBL"/>
</dbReference>
<keyword evidence="15" id="KW-1185">Reference proteome</keyword>
<protein>
    <recommendedName>
        <fullName evidence="11">Transcriptional regulator WhiB</fullName>
    </recommendedName>
</protein>
<keyword evidence="5 11" id="KW-0408">Iron</keyword>
<evidence type="ECO:0000259" key="13">
    <source>
        <dbReference type="PROSITE" id="PS51674"/>
    </source>
</evidence>
<dbReference type="GO" id="GO:0051539">
    <property type="term" value="F:4 iron, 4 sulfur cluster binding"/>
    <property type="evidence" value="ECO:0007669"/>
    <property type="project" value="UniProtKB-UniRule"/>
</dbReference>
<evidence type="ECO:0000313" key="14">
    <source>
        <dbReference type="EMBL" id="SDN26308.1"/>
    </source>
</evidence>
<evidence type="ECO:0000313" key="15">
    <source>
        <dbReference type="Proteomes" id="UP000199341"/>
    </source>
</evidence>
<feature type="region of interest" description="Disordered" evidence="12">
    <location>
        <begin position="1"/>
        <end position="42"/>
    </location>
</feature>
<dbReference type="GO" id="GO:0047134">
    <property type="term" value="F:protein-disulfide reductase [NAD(P)H] activity"/>
    <property type="evidence" value="ECO:0007669"/>
    <property type="project" value="TreeGrafter"/>
</dbReference>
<evidence type="ECO:0000256" key="8">
    <source>
        <dbReference type="ARBA" id="ARBA00023125"/>
    </source>
</evidence>
<dbReference type="PANTHER" id="PTHR38839:SF2">
    <property type="entry name" value="TRANSCRIPTIONAL REGULATOR WHIB7-RELATED"/>
    <property type="match status" value="1"/>
</dbReference>
<comment type="PTM">
    <text evidence="11">The Fe-S cluster can be nitrosylated by nitric oxide (NO).</text>
</comment>
<feature type="binding site" evidence="11">
    <location>
        <position position="89"/>
    </location>
    <ligand>
        <name>[4Fe-4S] cluster</name>
        <dbReference type="ChEBI" id="CHEBI:49883"/>
    </ligand>
</feature>
<comment type="PTM">
    <text evidence="11">Upon Fe-S cluster removal intramolecular disulfide bonds are formed.</text>
</comment>
<dbReference type="AlphaFoldDB" id="A0A1G9ZYE7"/>
<proteinExistence type="inferred from homology"/>
<feature type="binding site" evidence="11">
    <location>
        <position position="57"/>
    </location>
    <ligand>
        <name>[4Fe-4S] cluster</name>
        <dbReference type="ChEBI" id="CHEBI:49883"/>
    </ligand>
</feature>
<comment type="similarity">
    <text evidence="2 11">Belongs to the WhiB family.</text>
</comment>
<keyword evidence="10 11" id="KW-0804">Transcription</keyword>
<feature type="binding site" evidence="11">
    <location>
        <position position="80"/>
    </location>
    <ligand>
        <name>[4Fe-4S] cluster</name>
        <dbReference type="ChEBI" id="CHEBI:49883"/>
    </ligand>
</feature>
<dbReference type="Proteomes" id="UP000199341">
    <property type="component" value="Unassembled WGS sequence"/>
</dbReference>
<dbReference type="Pfam" id="PF02467">
    <property type="entry name" value="Whib"/>
    <property type="match status" value="1"/>
</dbReference>
<dbReference type="HAMAP" id="MF_01479">
    <property type="entry name" value="WhiB"/>
    <property type="match status" value="1"/>
</dbReference>
<keyword evidence="9 11" id="KW-1015">Disulfide bond</keyword>
<gene>
    <name evidence="11" type="primary">whiB</name>
    <name evidence="14" type="ORF">SAMN05216259_103348</name>
</gene>